<dbReference type="RefSeq" id="WP_007365151.1">
    <property type="nucleotide sequence ID" value="NZ_ACLR01000120.1"/>
</dbReference>
<keyword evidence="1" id="KW-0812">Transmembrane</keyword>
<feature type="transmembrane region" description="Helical" evidence="1">
    <location>
        <begin position="20"/>
        <end position="41"/>
    </location>
</feature>
<keyword evidence="1" id="KW-0472">Membrane</keyword>
<keyword evidence="3" id="KW-0378">Hydrolase</keyword>
<dbReference type="GO" id="GO:0016787">
    <property type="term" value="F:hydrolase activity"/>
    <property type="evidence" value="ECO:0007669"/>
    <property type="project" value="UniProtKB-KW"/>
</dbReference>
<feature type="transmembrane region" description="Helical" evidence="1">
    <location>
        <begin position="142"/>
        <end position="162"/>
    </location>
</feature>
<evidence type="ECO:0000259" key="2">
    <source>
        <dbReference type="Pfam" id="PF00884"/>
    </source>
</evidence>
<name>C2MB51_9PORP</name>
<dbReference type="eggNOG" id="COG2194">
    <property type="taxonomic scope" value="Bacteria"/>
</dbReference>
<dbReference type="Proteomes" id="UP000003303">
    <property type="component" value="Unassembled WGS sequence"/>
</dbReference>
<dbReference type="GO" id="GO:0016776">
    <property type="term" value="F:phosphotransferase activity, phosphate group as acceptor"/>
    <property type="evidence" value="ECO:0007669"/>
    <property type="project" value="TreeGrafter"/>
</dbReference>
<comment type="caution">
    <text evidence="3">The sequence shown here is derived from an EMBL/GenBank/DDBJ whole genome shotgun (WGS) entry which is preliminary data.</text>
</comment>
<dbReference type="Pfam" id="PF00884">
    <property type="entry name" value="Sulfatase"/>
    <property type="match status" value="1"/>
</dbReference>
<evidence type="ECO:0000313" key="4">
    <source>
        <dbReference type="Proteomes" id="UP000003303"/>
    </source>
</evidence>
<dbReference type="EMBL" id="ACLR01000120">
    <property type="protein sequence ID" value="EEK17006.1"/>
    <property type="molecule type" value="Genomic_DNA"/>
</dbReference>
<evidence type="ECO:0000256" key="1">
    <source>
        <dbReference type="SAM" id="Phobius"/>
    </source>
</evidence>
<evidence type="ECO:0000313" key="3">
    <source>
        <dbReference type="EMBL" id="EEK17006.1"/>
    </source>
</evidence>
<dbReference type="PANTHER" id="PTHR30443:SF2">
    <property type="entry name" value="PHOSPHOETHANOLAMINE TRANSFERASE EPTC"/>
    <property type="match status" value="1"/>
</dbReference>
<feature type="transmembrane region" description="Helical" evidence="1">
    <location>
        <begin position="183"/>
        <end position="201"/>
    </location>
</feature>
<proteinExistence type="predicted"/>
<keyword evidence="1" id="KW-1133">Transmembrane helix</keyword>
<gene>
    <name evidence="3" type="ORF">PORUE0001_0125</name>
</gene>
<dbReference type="SUPFAM" id="SSF53649">
    <property type="entry name" value="Alkaline phosphatase-like"/>
    <property type="match status" value="1"/>
</dbReference>
<dbReference type="InterPro" id="IPR000917">
    <property type="entry name" value="Sulfatase_N"/>
</dbReference>
<protein>
    <submittedName>
        <fullName evidence="3">Arylsulfatase</fullName>
        <ecNumber evidence="3">3.1.6.-</ecNumber>
    </submittedName>
</protein>
<dbReference type="InterPro" id="IPR040423">
    <property type="entry name" value="PEA_transferase"/>
</dbReference>
<dbReference type="Gene3D" id="3.40.720.10">
    <property type="entry name" value="Alkaline Phosphatase, subunit A"/>
    <property type="match status" value="1"/>
</dbReference>
<dbReference type="AlphaFoldDB" id="C2MB51"/>
<feature type="transmembrane region" description="Helical" evidence="1">
    <location>
        <begin position="81"/>
        <end position="101"/>
    </location>
</feature>
<dbReference type="GO" id="GO:0009244">
    <property type="term" value="P:lipopolysaccharide core region biosynthetic process"/>
    <property type="evidence" value="ECO:0007669"/>
    <property type="project" value="TreeGrafter"/>
</dbReference>
<dbReference type="PANTHER" id="PTHR30443">
    <property type="entry name" value="INNER MEMBRANE PROTEIN"/>
    <property type="match status" value="1"/>
</dbReference>
<dbReference type="InterPro" id="IPR017850">
    <property type="entry name" value="Alkaline_phosphatase_core_sf"/>
</dbReference>
<feature type="domain" description="Sulfatase N-terminal" evidence="2">
    <location>
        <begin position="262"/>
        <end position="550"/>
    </location>
</feature>
<accession>C2MB51</accession>
<feature type="transmembrane region" description="Helical" evidence="1">
    <location>
        <begin position="53"/>
        <end position="74"/>
    </location>
</feature>
<reference evidence="3 4" key="1">
    <citation type="submission" date="2009-04" db="EMBL/GenBank/DDBJ databases">
        <authorList>
            <person name="Sebastian Y."/>
            <person name="Madupu R."/>
            <person name="Durkin A.S."/>
            <person name="Torralba M."/>
            <person name="Methe B."/>
            <person name="Sutton G.G."/>
            <person name="Strausberg R.L."/>
            <person name="Nelson K.E."/>
        </authorList>
    </citation>
    <scope>NUCLEOTIDE SEQUENCE [LARGE SCALE GENOMIC DNA]</scope>
    <source>
        <strain evidence="3 4">60-3</strain>
    </source>
</reference>
<dbReference type="STRING" id="596327.PORUE0001_0125"/>
<dbReference type="EC" id="3.1.6.-" evidence="3"/>
<dbReference type="GO" id="GO:0005886">
    <property type="term" value="C:plasma membrane"/>
    <property type="evidence" value="ECO:0007669"/>
    <property type="project" value="UniProtKB-SubCell"/>
</dbReference>
<dbReference type="OrthoDB" id="9786870at2"/>
<organism evidence="3 4">
    <name type="scientific">Porphyromonas uenonis 60-3</name>
    <dbReference type="NCBI Taxonomy" id="596327"/>
    <lineage>
        <taxon>Bacteria</taxon>
        <taxon>Pseudomonadati</taxon>
        <taxon>Bacteroidota</taxon>
        <taxon>Bacteroidia</taxon>
        <taxon>Bacteroidales</taxon>
        <taxon>Porphyromonadaceae</taxon>
        <taxon>Porphyromonas</taxon>
    </lineage>
</organism>
<keyword evidence="4" id="KW-1185">Reference proteome</keyword>
<sequence>MKKALFNYLQGVKARTPQLVWLLIAMLAILTLNNLVLRSLLSKSAPYLSRENLPLIWDTLWMATLLYVIPILIPHRITRRVVLITELVLVSAVHIMDLYLVSTYQMPYCDAIATPIFATNSSEAHGFFKSLRLDMPFMLREWGKLLLAIFLPLGISWLITLAKDAKKGLLHKRITRFQKYSSTILFIVVLVGAHILGIGYLRKTRVVARDGAIQYSLHAPIARLYLSSRMLCQNAKHCALDYRPQQATPQEVTVDSLLPPHNVVLVVAEDIYPHLMHCYNPIVSDNTPTIDSLLQAGPLIKLDSVYSASDNAALAAAWTLSLCPKDSPNSWDTYPSIYSIFRVAGYDSYWLDNTPRIAHGLDVYPPLAADCDDLFFTNLRADDQEWTNIIPYDDAVLNRLKPLKDQSRLTTIHLMGARSNIWWRIPEEFYRYNRLSANTDINLSGDALDHLAQYYNVVYYQDDLLKRLIAYYQDTPTILIFCSPVGVYGEWHPYSGDQVTPETRGQVPMLLYLSPAMQRISPTLRNQLLQLNTKRHNLSDLPQLLMRLSGIKVSL</sequence>